<dbReference type="AlphaFoldDB" id="K0IMD1"/>
<dbReference type="EMBL" id="CP002408">
    <property type="protein sequence ID" value="AFU57804.1"/>
    <property type="molecule type" value="Genomic_DNA"/>
</dbReference>
<dbReference type="KEGG" id="nga:Ngar_c08620"/>
<dbReference type="Proteomes" id="UP000008037">
    <property type="component" value="Chromosome"/>
</dbReference>
<keyword evidence="2" id="KW-1185">Reference proteome</keyword>
<sequence length="48" mass="5440">MELNIRGKAVVSALHSHILDSQVSKLLLDWQSLVFSYRSRPFISGILN</sequence>
<evidence type="ECO:0000313" key="1">
    <source>
        <dbReference type="EMBL" id="AFU57804.1"/>
    </source>
</evidence>
<reference evidence="1 2" key="1">
    <citation type="journal article" date="2012" name="Environ. Microbiol.">
        <title>The genome of the ammonia-oxidizing Candidatus Nitrososphaera gargensis: insights into metabolic versatility and environmental adaptations.</title>
        <authorList>
            <person name="Spang A."/>
            <person name="Poehlein A."/>
            <person name="Offre P."/>
            <person name="Zumbragel S."/>
            <person name="Haider S."/>
            <person name="Rychlik N."/>
            <person name="Nowka B."/>
            <person name="Schmeisser C."/>
            <person name="Lebedeva E.V."/>
            <person name="Rattei T."/>
            <person name="Bohm C."/>
            <person name="Schmid M."/>
            <person name="Galushko A."/>
            <person name="Hatzenpichler R."/>
            <person name="Weinmaier T."/>
            <person name="Daniel R."/>
            <person name="Schleper C."/>
            <person name="Spieck E."/>
            <person name="Streit W."/>
            <person name="Wagner M."/>
        </authorList>
    </citation>
    <scope>NUCLEOTIDE SEQUENCE [LARGE SCALE GENOMIC DNA]</scope>
    <source>
        <strain evidence="2">Ga9.2</strain>
    </source>
</reference>
<evidence type="ECO:0000313" key="2">
    <source>
        <dbReference type="Proteomes" id="UP000008037"/>
    </source>
</evidence>
<dbReference type="BioCyc" id="CNIT1237085:G1324-860-MONOMER"/>
<name>K0IMD1_NITGG</name>
<accession>K0IMD1</accession>
<dbReference type="InParanoid" id="K0IMD1"/>
<gene>
    <name evidence="1" type="ordered locus">Ngar_c08620</name>
</gene>
<dbReference type="HOGENOM" id="CLU_3148092_0_0_2"/>
<proteinExistence type="predicted"/>
<protein>
    <submittedName>
        <fullName evidence="1">Uncharacterized protein</fullName>
    </submittedName>
</protein>
<organism evidence="1 2">
    <name type="scientific">Nitrososphaera gargensis (strain Ga9.2)</name>
    <dbReference type="NCBI Taxonomy" id="1237085"/>
    <lineage>
        <taxon>Archaea</taxon>
        <taxon>Nitrososphaerota</taxon>
        <taxon>Nitrososphaeria</taxon>
        <taxon>Nitrososphaerales</taxon>
        <taxon>Nitrososphaeraceae</taxon>
        <taxon>Nitrososphaera</taxon>
    </lineage>
</organism>